<dbReference type="AlphaFoldDB" id="A0A7C7DC45"/>
<proteinExistence type="predicted"/>
<reference evidence="1 2" key="1">
    <citation type="journal article" date="2020" name="Biotechnol. Biofuels">
        <title>New insights from the biogas microbiome by comprehensive genome-resolved metagenomics of nearly 1600 species originating from multiple anaerobic digesters.</title>
        <authorList>
            <person name="Campanaro S."/>
            <person name="Treu L."/>
            <person name="Rodriguez-R L.M."/>
            <person name="Kovalovszki A."/>
            <person name="Ziels R.M."/>
            <person name="Maus I."/>
            <person name="Zhu X."/>
            <person name="Kougias P.G."/>
            <person name="Basile A."/>
            <person name="Luo G."/>
            <person name="Schluter A."/>
            <person name="Konstantinidis K.T."/>
            <person name="Angelidaki I."/>
        </authorList>
    </citation>
    <scope>NUCLEOTIDE SEQUENCE [LARGE SCALE GENOMIC DNA]</scope>
    <source>
        <strain evidence="1">AS05jafATM_4</strain>
    </source>
</reference>
<sequence length="598" mass="64931">MLETSAEFTTAATLGARRAFARVSFGAYDVTAKSDAVPSANGYQPFTSTLNLIDNVKVPQFNLATLEDDFFKLDGSFYLMPDDVSPADSLAWWSSSISDSTGALAAQPTITVNFSEYHCSLGITLYFDEVNNEYCTDFDVIWYDGETILNQESVAGNTEPVHVLVTAVEKYNKVVIVLKKTSSPYRYARLTEIDFGVGKIFTNDEIVSARIVEEVDPVGTTVSINTLDITVMNEDQQFNMINPDGVYAFLQERQVFMAEAGLELADKTVEWVPLGTYYLSDWKNSTGLTATLKATNVIGILDKTTYYNSKFWTNASITSVVQDILDDAAALNSTAAFPFVVDPIVQSEVITGYIPIKSHREALQDVLITARANLVVDRNGVIRVTRADYSTPLATVDFDVITSDTPAIEQKPFITSVSAQAYTYQLGEQSQIAELTMTYTGVTVVKIPYQGASKNVSANITGAGTIIKASYSATQATITVNGSGEFTLTLMGEPYLETSVDVTTSLSPIPAGQVPQVATLGDNKLITGRDLASDVTAYLLAYFRRRIKQTFPCLNNPALQAGDCVSVETMFGGYQSGVVEHQAITFAPGLSAEIEVTG</sequence>
<accession>A0A7C7DC45</accession>
<comment type="caution">
    <text evidence="1">The sequence shown here is derived from an EMBL/GenBank/DDBJ whole genome shotgun (WGS) entry which is preliminary data.</text>
</comment>
<dbReference type="EMBL" id="DUTF01000365">
    <property type="protein sequence ID" value="HHY28458.1"/>
    <property type="molecule type" value="Genomic_DNA"/>
</dbReference>
<evidence type="ECO:0000313" key="1">
    <source>
        <dbReference type="EMBL" id="HHY28458.1"/>
    </source>
</evidence>
<gene>
    <name evidence="1" type="ORF">GX523_17295</name>
</gene>
<protein>
    <submittedName>
        <fullName evidence="1">Uncharacterized protein</fullName>
    </submittedName>
</protein>
<name>A0A7C7DC45_9FIRM</name>
<organism evidence="1 2">
    <name type="scientific">Desulfitobacterium dehalogenans</name>
    <dbReference type="NCBI Taxonomy" id="36854"/>
    <lineage>
        <taxon>Bacteria</taxon>
        <taxon>Bacillati</taxon>
        <taxon>Bacillota</taxon>
        <taxon>Clostridia</taxon>
        <taxon>Eubacteriales</taxon>
        <taxon>Desulfitobacteriaceae</taxon>
        <taxon>Desulfitobacterium</taxon>
    </lineage>
</organism>
<dbReference type="Proteomes" id="UP000553059">
    <property type="component" value="Unassembled WGS sequence"/>
</dbReference>
<evidence type="ECO:0000313" key="2">
    <source>
        <dbReference type="Proteomes" id="UP000553059"/>
    </source>
</evidence>